<reference evidence="5 6" key="1">
    <citation type="submission" date="2019-08" db="EMBL/GenBank/DDBJ databases">
        <authorList>
            <person name="Dhanesh K."/>
            <person name="Kumar G."/>
            <person name="Sasikala C."/>
            <person name="Venkata Ramana C."/>
        </authorList>
    </citation>
    <scope>NUCLEOTIDE SEQUENCE [LARGE SCALE GENOMIC DNA]</scope>
    <source>
        <strain evidence="5 6">JC645</strain>
    </source>
</reference>
<feature type="coiled-coil region" evidence="2">
    <location>
        <begin position="309"/>
        <end position="343"/>
    </location>
</feature>
<dbReference type="GO" id="GO:0015562">
    <property type="term" value="F:efflux transmembrane transporter activity"/>
    <property type="evidence" value="ECO:0007669"/>
    <property type="project" value="InterPro"/>
</dbReference>
<evidence type="ECO:0000256" key="2">
    <source>
        <dbReference type="SAM" id="Coils"/>
    </source>
</evidence>
<dbReference type="Gene3D" id="1.20.1600.10">
    <property type="entry name" value="Outer membrane efflux proteins (OEP)"/>
    <property type="match status" value="1"/>
</dbReference>
<keyword evidence="2" id="KW-0175">Coiled coil</keyword>
<comment type="similarity">
    <text evidence="1">Belongs to the outer membrane factor (OMF) (TC 1.B.17) family.</text>
</comment>
<keyword evidence="6" id="KW-1185">Reference proteome</keyword>
<dbReference type="PANTHER" id="PTHR30203:SF24">
    <property type="entry name" value="BLR4935 PROTEIN"/>
    <property type="match status" value="1"/>
</dbReference>
<evidence type="ECO:0000313" key="6">
    <source>
        <dbReference type="Proteomes" id="UP000324479"/>
    </source>
</evidence>
<dbReference type="InterPro" id="IPR010131">
    <property type="entry name" value="MdtP/NodT-like"/>
</dbReference>
<dbReference type="Pfam" id="PF02321">
    <property type="entry name" value="OEP"/>
    <property type="match status" value="2"/>
</dbReference>
<organism evidence="5 6">
    <name type="scientific">Roseiconus nitratireducens</name>
    <dbReference type="NCBI Taxonomy" id="2605748"/>
    <lineage>
        <taxon>Bacteria</taxon>
        <taxon>Pseudomonadati</taxon>
        <taxon>Planctomycetota</taxon>
        <taxon>Planctomycetia</taxon>
        <taxon>Pirellulales</taxon>
        <taxon>Pirellulaceae</taxon>
        <taxon>Roseiconus</taxon>
    </lineage>
</organism>
<feature type="signal peptide" evidence="4">
    <location>
        <begin position="1"/>
        <end position="30"/>
    </location>
</feature>
<feature type="coiled-coil region" evidence="2">
    <location>
        <begin position="240"/>
        <end position="267"/>
    </location>
</feature>
<evidence type="ECO:0000313" key="5">
    <source>
        <dbReference type="EMBL" id="KAA5539746.1"/>
    </source>
</evidence>
<keyword evidence="4" id="KW-0732">Signal</keyword>
<feature type="region of interest" description="Disordered" evidence="3">
    <location>
        <begin position="130"/>
        <end position="151"/>
    </location>
</feature>
<dbReference type="PANTHER" id="PTHR30203">
    <property type="entry name" value="OUTER MEMBRANE CATION EFFLUX PROTEIN"/>
    <property type="match status" value="1"/>
</dbReference>
<evidence type="ECO:0000256" key="4">
    <source>
        <dbReference type="SAM" id="SignalP"/>
    </source>
</evidence>
<dbReference type="PROSITE" id="PS51257">
    <property type="entry name" value="PROKAR_LIPOPROTEIN"/>
    <property type="match status" value="1"/>
</dbReference>
<dbReference type="AlphaFoldDB" id="A0A5M6CXS8"/>
<gene>
    <name evidence="5" type="ORF">FYK55_23395</name>
</gene>
<dbReference type="Proteomes" id="UP000324479">
    <property type="component" value="Unassembled WGS sequence"/>
</dbReference>
<protein>
    <submittedName>
        <fullName evidence="5">TolC family protein</fullName>
    </submittedName>
</protein>
<dbReference type="EMBL" id="VWOX01000017">
    <property type="protein sequence ID" value="KAA5539746.1"/>
    <property type="molecule type" value="Genomic_DNA"/>
</dbReference>
<proteinExistence type="inferred from homology"/>
<sequence>MDRPPKTRISRAGRHSWLLLGLLVPPFACGTTGCTAPGGGNEFQSISAANTDLTADSDLVANHPGLSRVGASSPDGEVAVPEENAAPFMTEVAPATYEDGFLTPPTADLPESDPQTKATEFGTLVSQEAPIPTLDAPGDEQPISAAGQNEPSNMVRAEGQPIEALVSQALASHPRIQAARQRVAAATNVIPQARALPDPSFSNTFWPLHDQALQTAAGRIGNQMSLNQQIPYPEKLRSKARVASREVQIAQAEVEAIEREITESVRLAYYEVWFNTRAIEILEETKLLVDDLTEVAEARYKAGGSQQDVLRAQLENDRLDDQLVNLRKQKAVAQADLAALLQQPVGLIPETTAELDASASPTDIQSLIALAEQCNPSLRGLSWEIQRDREKQQLACLQQYPDFNVGVHWGLVNDNNDVISPVANGHDNLSFTFGTTLPIWREKINAGIREAGHRTASTTRRLEATRDEIYGKLRRLMAQADALIEQRDIYRERIVPRTEDTLKLAIADYRGERTDFFTLIETYRELLMFETQLARIEASLAGSVAQIDRTVGCPFSE</sequence>
<dbReference type="InterPro" id="IPR003423">
    <property type="entry name" value="OMP_efflux"/>
</dbReference>
<feature type="chain" id="PRO_5024278436" evidence="4">
    <location>
        <begin position="31"/>
        <end position="557"/>
    </location>
</feature>
<evidence type="ECO:0000256" key="1">
    <source>
        <dbReference type="ARBA" id="ARBA00007613"/>
    </source>
</evidence>
<dbReference type="SUPFAM" id="SSF56954">
    <property type="entry name" value="Outer membrane efflux proteins (OEP)"/>
    <property type="match status" value="1"/>
</dbReference>
<accession>A0A5M6CXS8</accession>
<evidence type="ECO:0000256" key="3">
    <source>
        <dbReference type="SAM" id="MobiDB-lite"/>
    </source>
</evidence>
<comment type="caution">
    <text evidence="5">The sequence shown here is derived from an EMBL/GenBank/DDBJ whole genome shotgun (WGS) entry which is preliminary data.</text>
</comment>
<name>A0A5M6CXS8_9BACT</name>